<dbReference type="InterPro" id="IPR044950">
    <property type="entry name" value="TED6/7"/>
</dbReference>
<dbReference type="EMBL" id="MVGT01004341">
    <property type="protein sequence ID" value="OVA00285.1"/>
    <property type="molecule type" value="Genomic_DNA"/>
</dbReference>
<dbReference type="Proteomes" id="UP000195402">
    <property type="component" value="Unassembled WGS sequence"/>
</dbReference>
<keyword evidence="2" id="KW-1133">Transmembrane helix</keyword>
<name>A0A200PPY9_MACCD</name>
<accession>A0A200PPY9</accession>
<keyword evidence="4" id="KW-1185">Reference proteome</keyword>
<dbReference type="InParanoid" id="A0A200PPY9"/>
<evidence type="ECO:0000313" key="3">
    <source>
        <dbReference type="EMBL" id="OVA00285.1"/>
    </source>
</evidence>
<dbReference type="OrthoDB" id="785473at2759"/>
<dbReference type="AlphaFoldDB" id="A0A200PPY9"/>
<feature type="region of interest" description="Disordered" evidence="1">
    <location>
        <begin position="194"/>
        <end position="241"/>
    </location>
</feature>
<evidence type="ECO:0000256" key="2">
    <source>
        <dbReference type="SAM" id="Phobius"/>
    </source>
</evidence>
<feature type="transmembrane region" description="Helical" evidence="2">
    <location>
        <begin position="116"/>
        <end position="140"/>
    </location>
</feature>
<evidence type="ECO:0000313" key="4">
    <source>
        <dbReference type="Proteomes" id="UP000195402"/>
    </source>
</evidence>
<comment type="caution">
    <text evidence="3">The sequence shown here is derived from an EMBL/GenBank/DDBJ whole genome shotgun (WGS) entry which is preliminary data.</text>
</comment>
<dbReference type="PANTHER" id="PTHR35697">
    <property type="entry name" value="OS08G0108300 PROTEIN"/>
    <property type="match status" value="1"/>
</dbReference>
<dbReference type="STRING" id="56857.A0A200PPY9"/>
<gene>
    <name evidence="3" type="ORF">BVC80_1495g74</name>
</gene>
<evidence type="ECO:0000256" key="1">
    <source>
        <dbReference type="SAM" id="MobiDB-lite"/>
    </source>
</evidence>
<organism evidence="3 4">
    <name type="scientific">Macleaya cordata</name>
    <name type="common">Five-seeded plume-poppy</name>
    <name type="synonym">Bocconia cordata</name>
    <dbReference type="NCBI Taxonomy" id="56857"/>
    <lineage>
        <taxon>Eukaryota</taxon>
        <taxon>Viridiplantae</taxon>
        <taxon>Streptophyta</taxon>
        <taxon>Embryophyta</taxon>
        <taxon>Tracheophyta</taxon>
        <taxon>Spermatophyta</taxon>
        <taxon>Magnoliopsida</taxon>
        <taxon>Ranunculales</taxon>
        <taxon>Papaveraceae</taxon>
        <taxon>Papaveroideae</taxon>
        <taxon>Macleaya</taxon>
    </lineage>
</organism>
<feature type="region of interest" description="Disordered" evidence="1">
    <location>
        <begin position="23"/>
        <end position="107"/>
    </location>
</feature>
<dbReference type="GO" id="GO:0009834">
    <property type="term" value="P:plant-type secondary cell wall biogenesis"/>
    <property type="evidence" value="ECO:0007669"/>
    <property type="project" value="InterPro"/>
</dbReference>
<keyword evidence="2" id="KW-0472">Membrane</keyword>
<dbReference type="PRINTS" id="PR01217">
    <property type="entry name" value="PRICHEXTENSN"/>
</dbReference>
<keyword evidence="2" id="KW-0812">Transmembrane</keyword>
<dbReference type="PANTHER" id="PTHR35697:SF1">
    <property type="entry name" value="PROTEIN TRACHEARY ELEMENT DIFFERENTIATION-RELATED 7"/>
    <property type="match status" value="1"/>
</dbReference>
<feature type="compositionally biased region" description="Basic and acidic residues" evidence="1">
    <location>
        <begin position="194"/>
        <end position="205"/>
    </location>
</feature>
<protein>
    <submittedName>
        <fullName evidence="3">Uncharacterized protein</fullName>
    </submittedName>
</protein>
<proteinExistence type="predicted"/>
<dbReference type="OMA" id="HIQEDIR"/>
<sequence>MSSNQNFFGFPYFSPPPPHYFPFPPKVTPPPSPPSSTVTPPKPPTPVVSTPPPKPPTPAVSTPPPKPPTPAVSAPPPPHHSIPPPSPYVNPPPRPIAPPPPHIVPPSPAPSNHTTIIIVFVSLGGLFFLAFLSVALCCFIKKKKKMVQKAEIINIDEHMKVQETIVPGPHGAQAVVLSIEEDVHIEEAIKKNERVGEGLHTKSVESNEGLHGTKSAESASHNLDVGPSTLGYNHQLLDNKP</sequence>
<reference evidence="3 4" key="1">
    <citation type="journal article" date="2017" name="Mol. Plant">
        <title>The Genome of Medicinal Plant Macleaya cordata Provides New Insights into Benzylisoquinoline Alkaloids Metabolism.</title>
        <authorList>
            <person name="Liu X."/>
            <person name="Liu Y."/>
            <person name="Huang P."/>
            <person name="Ma Y."/>
            <person name="Qing Z."/>
            <person name="Tang Q."/>
            <person name="Cao H."/>
            <person name="Cheng P."/>
            <person name="Zheng Y."/>
            <person name="Yuan Z."/>
            <person name="Zhou Y."/>
            <person name="Liu J."/>
            <person name="Tang Z."/>
            <person name="Zhuo Y."/>
            <person name="Zhang Y."/>
            <person name="Yu L."/>
            <person name="Huang J."/>
            <person name="Yang P."/>
            <person name="Peng Q."/>
            <person name="Zhang J."/>
            <person name="Jiang W."/>
            <person name="Zhang Z."/>
            <person name="Lin K."/>
            <person name="Ro D.K."/>
            <person name="Chen X."/>
            <person name="Xiong X."/>
            <person name="Shang Y."/>
            <person name="Huang S."/>
            <person name="Zeng J."/>
        </authorList>
    </citation>
    <scope>NUCLEOTIDE SEQUENCE [LARGE SCALE GENOMIC DNA]</scope>
    <source>
        <strain evidence="4">cv. BLH2017</strain>
        <tissue evidence="3">Root</tissue>
    </source>
</reference>